<organism evidence="3 4">
    <name type="scientific">Branchiostoma floridae</name>
    <name type="common">Florida lancelet</name>
    <name type="synonym">Amphioxus</name>
    <dbReference type="NCBI Taxonomy" id="7739"/>
    <lineage>
        <taxon>Eukaryota</taxon>
        <taxon>Metazoa</taxon>
        <taxon>Chordata</taxon>
        <taxon>Cephalochordata</taxon>
        <taxon>Leptocardii</taxon>
        <taxon>Amphioxiformes</taxon>
        <taxon>Branchiostomatidae</taxon>
        <taxon>Branchiostoma</taxon>
    </lineage>
</organism>
<name>A0A9J7MXV9_BRAFL</name>
<accession>A0A9J7MXV9</accession>
<proteinExistence type="predicted"/>
<protein>
    <submittedName>
        <fullName evidence="4">Thrombospondin-type laminin G domain and EAR repeat-containing protein-like</fullName>
    </submittedName>
</protein>
<reference evidence="4" key="2">
    <citation type="submission" date="2025-08" db="UniProtKB">
        <authorList>
            <consortium name="RefSeq"/>
        </authorList>
    </citation>
    <scope>IDENTIFICATION</scope>
    <source>
        <strain evidence="4">S238N-H82</strain>
        <tissue evidence="4">Testes</tissue>
    </source>
</reference>
<dbReference type="Pfam" id="PF03736">
    <property type="entry name" value="EPTP"/>
    <property type="match status" value="3"/>
</dbReference>
<dbReference type="OrthoDB" id="5965730at2759"/>
<dbReference type="GO" id="GO:0007165">
    <property type="term" value="P:signal transduction"/>
    <property type="evidence" value="ECO:0000318"/>
    <property type="project" value="GO_Central"/>
</dbReference>
<dbReference type="Proteomes" id="UP000001554">
    <property type="component" value="Chromosome 1"/>
</dbReference>
<keyword evidence="3" id="KW-1185">Reference proteome</keyword>
<dbReference type="AlphaFoldDB" id="A0A9J7MXV9"/>
<dbReference type="PANTHER" id="PTHR15261">
    <property type="entry name" value="THROMBOSPONDIN-TYPE LAMININ G DOMAIN AND EAR REPEAT-CONTAINING"/>
    <property type="match status" value="1"/>
</dbReference>
<dbReference type="InterPro" id="IPR009039">
    <property type="entry name" value="EAR"/>
</dbReference>
<sequence length="490" mass="54832">MVAERDLVNLMTDPRLSSDRTIYGNVVFFRDVVFQQEAFINGTVNGIDLKTVTQDQQTCYNTVQYQTKELQDKVLQQCQDISSLQYKAKDAMEAIHHFVLAQSFPLTAARSFHSFHMEGETWLAAANLRDDSSFCTSSPLYTWDVGTSQFIPADIKITNGARAWHYFNITEGHHTRHFLVIANQALQSCPESLPADVSQLFEYNAEIKSFTLYQSLPTHGAKDFVSFRLGTDTYLAVANSEDVEGEGTSTIFRFNQEDRQFQPHWNIPTAEAVSVDAFEYNGTQFLVYANSKLFCELQTQVFVSNDEESQFQALQIIPSSSASDVTHFFLGGLPHLVVADMYEVGLAGINNYKMHIKVYRWSQYRLEFVWTQTMHFEAASDVAVFQRKNDVYLAAVSLNTAVTVYRHQGVSGFLPVVTIPAHGARGVQPLSIGSQLFLAVAQDPLDTRAKGQDSTLFKAVMTGATVESVGSMQCDTSWVNGIVGQLPDQD</sequence>
<evidence type="ECO:0000256" key="1">
    <source>
        <dbReference type="ARBA" id="ARBA00022729"/>
    </source>
</evidence>
<dbReference type="PANTHER" id="PTHR15261:SF4">
    <property type="entry name" value="THROMBOSPONDIN-TYPE LAMININ G DOMAIN AND EAR REPEAT-CONTAINING PROTEIN"/>
    <property type="match status" value="1"/>
</dbReference>
<keyword evidence="2" id="KW-0677">Repeat</keyword>
<dbReference type="RefSeq" id="XP_035682835.1">
    <property type="nucleotide sequence ID" value="XM_035826942.1"/>
</dbReference>
<gene>
    <name evidence="4" type="primary">LOC118420191</name>
</gene>
<dbReference type="PROSITE" id="PS50912">
    <property type="entry name" value="EAR"/>
    <property type="match status" value="6"/>
</dbReference>
<evidence type="ECO:0000313" key="4">
    <source>
        <dbReference type="RefSeq" id="XP_035682835.1"/>
    </source>
</evidence>
<keyword evidence="1" id="KW-0732">Signal</keyword>
<evidence type="ECO:0000256" key="2">
    <source>
        <dbReference type="ARBA" id="ARBA00022737"/>
    </source>
</evidence>
<dbReference type="OMA" id="GARAWHY"/>
<reference evidence="3" key="1">
    <citation type="journal article" date="2020" name="Nat. Ecol. Evol.">
        <title>Deeply conserved synteny resolves early events in vertebrate evolution.</title>
        <authorList>
            <person name="Simakov O."/>
            <person name="Marletaz F."/>
            <person name="Yue J.X."/>
            <person name="O'Connell B."/>
            <person name="Jenkins J."/>
            <person name="Brandt A."/>
            <person name="Calef R."/>
            <person name="Tung C.H."/>
            <person name="Huang T.K."/>
            <person name="Schmutz J."/>
            <person name="Satoh N."/>
            <person name="Yu J.K."/>
            <person name="Putnam N.H."/>
            <person name="Green R.E."/>
            <person name="Rokhsar D.S."/>
        </authorList>
    </citation>
    <scope>NUCLEOTIDE SEQUENCE [LARGE SCALE GENOMIC DNA]</scope>
    <source>
        <strain evidence="3">S238N-H82</strain>
    </source>
</reference>
<dbReference type="GeneID" id="118420191"/>
<dbReference type="KEGG" id="bfo:118420191"/>
<dbReference type="InterPro" id="IPR005492">
    <property type="entry name" value="EPTP"/>
</dbReference>
<evidence type="ECO:0000313" key="3">
    <source>
        <dbReference type="Proteomes" id="UP000001554"/>
    </source>
</evidence>